<dbReference type="InterPro" id="IPR036396">
    <property type="entry name" value="Cyt_P450_sf"/>
</dbReference>
<dbReference type="InterPro" id="IPR050121">
    <property type="entry name" value="Cytochrome_P450_monoxygenase"/>
</dbReference>
<evidence type="ECO:0000256" key="1">
    <source>
        <dbReference type="ARBA" id="ARBA00001971"/>
    </source>
</evidence>
<comment type="caution">
    <text evidence="12">The sequence shown here is derived from an EMBL/GenBank/DDBJ whole genome shotgun (WGS) entry which is preliminary data.</text>
</comment>
<evidence type="ECO:0000256" key="3">
    <source>
        <dbReference type="ARBA" id="ARBA00022617"/>
    </source>
</evidence>
<feature type="chain" id="PRO_5042142209" evidence="11">
    <location>
        <begin position="25"/>
        <end position="520"/>
    </location>
</feature>
<dbReference type="SUPFAM" id="SSF48264">
    <property type="entry name" value="Cytochrome P450"/>
    <property type="match status" value="1"/>
</dbReference>
<dbReference type="GO" id="GO:0005506">
    <property type="term" value="F:iron ion binding"/>
    <property type="evidence" value="ECO:0007669"/>
    <property type="project" value="InterPro"/>
</dbReference>
<evidence type="ECO:0000256" key="7">
    <source>
        <dbReference type="ARBA" id="ARBA00023033"/>
    </source>
</evidence>
<keyword evidence="5 9" id="KW-0560">Oxidoreductase</keyword>
<reference evidence="12" key="1">
    <citation type="journal article" date="2023" name="Mol. Phylogenet. Evol.">
        <title>Genome-scale phylogeny and comparative genomics of the fungal order Sordariales.</title>
        <authorList>
            <person name="Hensen N."/>
            <person name="Bonometti L."/>
            <person name="Westerberg I."/>
            <person name="Brannstrom I.O."/>
            <person name="Guillou S."/>
            <person name="Cros-Aarteil S."/>
            <person name="Calhoun S."/>
            <person name="Haridas S."/>
            <person name="Kuo A."/>
            <person name="Mondo S."/>
            <person name="Pangilinan J."/>
            <person name="Riley R."/>
            <person name="LaButti K."/>
            <person name="Andreopoulos B."/>
            <person name="Lipzen A."/>
            <person name="Chen C."/>
            <person name="Yan M."/>
            <person name="Daum C."/>
            <person name="Ng V."/>
            <person name="Clum A."/>
            <person name="Steindorff A."/>
            <person name="Ohm R.A."/>
            <person name="Martin F."/>
            <person name="Silar P."/>
            <person name="Natvig D.O."/>
            <person name="Lalanne C."/>
            <person name="Gautier V."/>
            <person name="Ament-Velasquez S.L."/>
            <person name="Kruys A."/>
            <person name="Hutchinson M.I."/>
            <person name="Powell A.J."/>
            <person name="Barry K."/>
            <person name="Miller A.N."/>
            <person name="Grigoriev I.V."/>
            <person name="Debuchy R."/>
            <person name="Gladieux P."/>
            <person name="Hiltunen Thoren M."/>
            <person name="Johannesson H."/>
        </authorList>
    </citation>
    <scope>NUCLEOTIDE SEQUENCE</scope>
    <source>
        <strain evidence="12">CBS 168.71</strain>
    </source>
</reference>
<evidence type="ECO:0000256" key="9">
    <source>
        <dbReference type="RuleBase" id="RU000461"/>
    </source>
</evidence>
<dbReference type="Pfam" id="PF00067">
    <property type="entry name" value="p450"/>
    <property type="match status" value="1"/>
</dbReference>
<evidence type="ECO:0000313" key="13">
    <source>
        <dbReference type="Proteomes" id="UP001278766"/>
    </source>
</evidence>
<keyword evidence="11" id="KW-0732">Signal</keyword>
<feature type="compositionally biased region" description="Gly residues" evidence="10">
    <location>
        <begin position="108"/>
        <end position="126"/>
    </location>
</feature>
<evidence type="ECO:0000256" key="6">
    <source>
        <dbReference type="ARBA" id="ARBA00023004"/>
    </source>
</evidence>
<dbReference type="GO" id="GO:0004497">
    <property type="term" value="F:monooxygenase activity"/>
    <property type="evidence" value="ECO:0007669"/>
    <property type="project" value="UniProtKB-KW"/>
</dbReference>
<dbReference type="Gene3D" id="1.10.630.10">
    <property type="entry name" value="Cytochrome P450"/>
    <property type="match status" value="1"/>
</dbReference>
<dbReference type="InterPro" id="IPR002401">
    <property type="entry name" value="Cyt_P450_E_grp-I"/>
</dbReference>
<name>A0AAE0HCF1_9PEZI</name>
<keyword evidence="6 8" id="KW-0408">Iron</keyword>
<evidence type="ECO:0000256" key="4">
    <source>
        <dbReference type="ARBA" id="ARBA00022723"/>
    </source>
</evidence>
<dbReference type="PRINTS" id="PR00385">
    <property type="entry name" value="P450"/>
</dbReference>
<accession>A0AAE0HCF1</accession>
<feature type="compositionally biased region" description="Low complexity" evidence="10">
    <location>
        <begin position="23"/>
        <end position="49"/>
    </location>
</feature>
<dbReference type="GO" id="GO:0020037">
    <property type="term" value="F:heme binding"/>
    <property type="evidence" value="ECO:0007669"/>
    <property type="project" value="InterPro"/>
</dbReference>
<dbReference type="PROSITE" id="PS00086">
    <property type="entry name" value="CYTOCHROME_P450"/>
    <property type="match status" value="1"/>
</dbReference>
<protein>
    <submittedName>
        <fullName evidence="12">Cytochrome P450</fullName>
    </submittedName>
</protein>
<evidence type="ECO:0000313" key="12">
    <source>
        <dbReference type="EMBL" id="KAK3293046.1"/>
    </source>
</evidence>
<dbReference type="PANTHER" id="PTHR24305">
    <property type="entry name" value="CYTOCHROME P450"/>
    <property type="match status" value="1"/>
</dbReference>
<dbReference type="FunFam" id="1.10.630.10:FF:000047">
    <property type="entry name" value="Cytochrome P450 monooxygenase"/>
    <property type="match status" value="1"/>
</dbReference>
<dbReference type="Proteomes" id="UP001278766">
    <property type="component" value="Unassembled WGS sequence"/>
</dbReference>
<dbReference type="RefSeq" id="XP_062656560.1">
    <property type="nucleotide sequence ID" value="XM_062807647.1"/>
</dbReference>
<dbReference type="GO" id="GO:0016705">
    <property type="term" value="F:oxidoreductase activity, acting on paired donors, with incorporation or reduction of molecular oxygen"/>
    <property type="evidence" value="ECO:0007669"/>
    <property type="project" value="InterPro"/>
</dbReference>
<feature type="region of interest" description="Disordered" evidence="10">
    <location>
        <begin position="106"/>
        <end position="126"/>
    </location>
</feature>
<dbReference type="AlphaFoldDB" id="A0AAE0HCF1"/>
<keyword evidence="13" id="KW-1185">Reference proteome</keyword>
<dbReference type="PANTHER" id="PTHR24305:SF230">
    <property type="entry name" value="P450, PUTATIVE (EUROFUNG)-RELATED"/>
    <property type="match status" value="1"/>
</dbReference>
<comment type="similarity">
    <text evidence="2 9">Belongs to the cytochrome P450 family.</text>
</comment>
<evidence type="ECO:0000256" key="8">
    <source>
        <dbReference type="PIRSR" id="PIRSR602401-1"/>
    </source>
</evidence>
<keyword evidence="3 8" id="KW-0349">Heme</keyword>
<organism evidence="12 13">
    <name type="scientific">Chaetomium fimeti</name>
    <dbReference type="NCBI Taxonomy" id="1854472"/>
    <lineage>
        <taxon>Eukaryota</taxon>
        <taxon>Fungi</taxon>
        <taxon>Dikarya</taxon>
        <taxon>Ascomycota</taxon>
        <taxon>Pezizomycotina</taxon>
        <taxon>Sordariomycetes</taxon>
        <taxon>Sordariomycetidae</taxon>
        <taxon>Sordariales</taxon>
        <taxon>Chaetomiaceae</taxon>
        <taxon>Chaetomium</taxon>
    </lineage>
</organism>
<comment type="cofactor">
    <cofactor evidence="1 8">
        <name>heme</name>
        <dbReference type="ChEBI" id="CHEBI:30413"/>
    </cofactor>
</comment>
<evidence type="ECO:0000256" key="11">
    <source>
        <dbReference type="SAM" id="SignalP"/>
    </source>
</evidence>
<dbReference type="InterPro" id="IPR001128">
    <property type="entry name" value="Cyt_P450"/>
</dbReference>
<keyword evidence="4 8" id="KW-0479">Metal-binding</keyword>
<keyword evidence="7 9" id="KW-0503">Monooxygenase</keyword>
<dbReference type="GO" id="GO:0009403">
    <property type="term" value="P:toxin biosynthetic process"/>
    <property type="evidence" value="ECO:0007669"/>
    <property type="project" value="UniProtKB-ARBA"/>
</dbReference>
<proteinExistence type="inferred from homology"/>
<feature type="binding site" description="axial binding residue" evidence="8">
    <location>
        <position position="464"/>
    </location>
    <ligand>
        <name>heme</name>
        <dbReference type="ChEBI" id="CHEBI:30413"/>
    </ligand>
    <ligandPart>
        <name>Fe</name>
        <dbReference type="ChEBI" id="CHEBI:18248"/>
    </ligandPart>
</feature>
<feature type="region of interest" description="Disordered" evidence="10">
    <location>
        <begin position="23"/>
        <end position="50"/>
    </location>
</feature>
<evidence type="ECO:0000256" key="10">
    <source>
        <dbReference type="SAM" id="MobiDB-lite"/>
    </source>
</evidence>
<dbReference type="InterPro" id="IPR017972">
    <property type="entry name" value="Cyt_P450_CS"/>
</dbReference>
<dbReference type="GeneID" id="87844595"/>
<dbReference type="PRINTS" id="PR00463">
    <property type="entry name" value="EP450I"/>
</dbReference>
<dbReference type="CDD" id="cd11058">
    <property type="entry name" value="CYP60B-like"/>
    <property type="match status" value="1"/>
</dbReference>
<sequence>MALSSLSPWQILALALTTPQLTHTPLPSSLSTRQRTSSTTSSCTPSAATPGPLLMRATRWGYGLRHMAGTLPFDMLALHQRYGPVVRVAPDELAFSDPAAWKDIMGHRTGGGSGSGGAGGGGGGGGQEDMLKYERFYMPVEGLPRDIVNAGREEHALLRRTMAHGFSDRSMREQQPVIRGYIDLLVGRLRERSGEGEKVDLAAWYNYTTFDVIGDLAFGESFGCLDNSDYHPWVKAIFEVARAGTVFQTLAHFPVFVKLMLALIPSKFLEEREKHMQMTLVKLKRRMEAGKERADLVEGLLKKADEWGLTLEKLQANSAILIIGGSETTATLLSGVTYFLMTNRQAMEKLTAEIRGTFKSEDEIDFASVSTLPYLLACLDEALRMYPPVPTGLPRVVPKGGANIAGNYVPEKTVVAVHHWAMYHNDEHFKDPFVYHPERWLGDPAFAGDHKEAFQPFHLGPRNCLGKNLAYIEMRLILVRVLWNFDLRIAEDSLDWMSKQRIYNLWEKGKLNVHLTPVAR</sequence>
<reference evidence="12" key="2">
    <citation type="submission" date="2023-06" db="EMBL/GenBank/DDBJ databases">
        <authorList>
            <consortium name="Lawrence Berkeley National Laboratory"/>
            <person name="Haridas S."/>
            <person name="Hensen N."/>
            <person name="Bonometti L."/>
            <person name="Westerberg I."/>
            <person name="Brannstrom I.O."/>
            <person name="Guillou S."/>
            <person name="Cros-Aarteil S."/>
            <person name="Calhoun S."/>
            <person name="Kuo A."/>
            <person name="Mondo S."/>
            <person name="Pangilinan J."/>
            <person name="Riley R."/>
            <person name="Labutti K."/>
            <person name="Andreopoulos B."/>
            <person name="Lipzen A."/>
            <person name="Chen C."/>
            <person name="Yanf M."/>
            <person name="Daum C."/>
            <person name="Ng V."/>
            <person name="Clum A."/>
            <person name="Steindorff A."/>
            <person name="Ohm R."/>
            <person name="Martin F."/>
            <person name="Silar P."/>
            <person name="Natvig D."/>
            <person name="Lalanne C."/>
            <person name="Gautier V."/>
            <person name="Ament-Velasquez S.L."/>
            <person name="Kruys A."/>
            <person name="Hutchinson M.I."/>
            <person name="Powell A.J."/>
            <person name="Barry K."/>
            <person name="Miller A.N."/>
            <person name="Grigoriev I.V."/>
            <person name="Debuchy R."/>
            <person name="Gladieux P."/>
            <person name="Thoren M.H."/>
            <person name="Johannesson H."/>
        </authorList>
    </citation>
    <scope>NUCLEOTIDE SEQUENCE</scope>
    <source>
        <strain evidence="12">CBS 168.71</strain>
    </source>
</reference>
<dbReference type="EMBL" id="JAUEPN010000006">
    <property type="protein sequence ID" value="KAK3293046.1"/>
    <property type="molecule type" value="Genomic_DNA"/>
</dbReference>
<evidence type="ECO:0000256" key="2">
    <source>
        <dbReference type="ARBA" id="ARBA00010617"/>
    </source>
</evidence>
<feature type="signal peptide" evidence="11">
    <location>
        <begin position="1"/>
        <end position="24"/>
    </location>
</feature>
<gene>
    <name evidence="12" type="ORF">B0H64DRAFT_464982</name>
</gene>
<evidence type="ECO:0000256" key="5">
    <source>
        <dbReference type="ARBA" id="ARBA00023002"/>
    </source>
</evidence>